<feature type="region of interest" description="Disordered" evidence="18">
    <location>
        <begin position="35"/>
        <end position="87"/>
    </location>
</feature>
<comment type="caution">
    <text evidence="20">The sequence shown here is derived from an EMBL/GenBank/DDBJ whole genome shotgun (WGS) entry which is preliminary data.</text>
</comment>
<feature type="region of interest" description="Disordered" evidence="18">
    <location>
        <begin position="1"/>
        <end position="23"/>
    </location>
</feature>
<keyword evidence="6" id="KW-0507">mRNA processing</keyword>
<evidence type="ECO:0000256" key="8">
    <source>
        <dbReference type="ARBA" id="ARBA00022771"/>
    </source>
</evidence>
<evidence type="ECO:0000256" key="17">
    <source>
        <dbReference type="RuleBase" id="RU291113"/>
    </source>
</evidence>
<dbReference type="GO" id="GO:0106414">
    <property type="term" value="F:mRNA dihydrouridine synthase activity"/>
    <property type="evidence" value="ECO:0007669"/>
    <property type="project" value="RHEA"/>
</dbReference>
<evidence type="ECO:0000313" key="20">
    <source>
        <dbReference type="EMBL" id="RXK36031.1"/>
    </source>
</evidence>
<keyword evidence="8 16" id="KW-0863">Zinc-finger</keyword>
<dbReference type="EC" id="1.3.1.89" evidence="2 17"/>
<accession>A0A4Q1BG27</accession>
<dbReference type="Pfam" id="PF01207">
    <property type="entry name" value="Dus"/>
    <property type="match status" value="1"/>
</dbReference>
<gene>
    <name evidence="20" type="ORF">M231_06679</name>
</gene>
<feature type="compositionally biased region" description="Low complexity" evidence="18">
    <location>
        <begin position="41"/>
        <end position="53"/>
    </location>
</feature>
<dbReference type="GO" id="GO:0003723">
    <property type="term" value="F:RNA binding"/>
    <property type="evidence" value="ECO:0007669"/>
    <property type="project" value="TreeGrafter"/>
</dbReference>
<comment type="catalytic activity">
    <reaction evidence="12">
        <text>5,6-dihydrouridine(47) in tRNA + NAD(+) = uridine(47) in tRNA + NADH + H(+)</text>
        <dbReference type="Rhea" id="RHEA:53364"/>
        <dbReference type="Rhea" id="RHEA-COMP:13539"/>
        <dbReference type="Rhea" id="RHEA-COMP:13540"/>
        <dbReference type="ChEBI" id="CHEBI:15378"/>
        <dbReference type="ChEBI" id="CHEBI:57540"/>
        <dbReference type="ChEBI" id="CHEBI:57945"/>
        <dbReference type="ChEBI" id="CHEBI:65315"/>
        <dbReference type="ChEBI" id="CHEBI:74443"/>
        <dbReference type="EC" id="1.3.1.89"/>
    </reaction>
    <physiologicalReaction direction="right-to-left" evidence="12">
        <dbReference type="Rhea" id="RHEA:53366"/>
    </physiologicalReaction>
</comment>
<keyword evidence="16 17" id="KW-0862">Zinc</keyword>
<dbReference type="GO" id="GO:0008270">
    <property type="term" value="F:zinc ion binding"/>
    <property type="evidence" value="ECO:0007669"/>
    <property type="project" value="UniProtKB-KW"/>
</dbReference>
<comment type="similarity">
    <text evidence="17">Belongs to the dus family. Dus3 subfamily.</text>
</comment>
<organism evidence="20 21">
    <name type="scientific">Tremella mesenterica</name>
    <name type="common">Jelly fungus</name>
    <dbReference type="NCBI Taxonomy" id="5217"/>
    <lineage>
        <taxon>Eukaryota</taxon>
        <taxon>Fungi</taxon>
        <taxon>Dikarya</taxon>
        <taxon>Basidiomycota</taxon>
        <taxon>Agaricomycotina</taxon>
        <taxon>Tremellomycetes</taxon>
        <taxon>Tremellales</taxon>
        <taxon>Tremellaceae</taxon>
        <taxon>Tremella</taxon>
    </lineage>
</organism>
<comment type="catalytic activity">
    <reaction evidence="13">
        <text>a 5,6-dihydrouridine in mRNA + NAD(+) = a uridine in mRNA + NADH + H(+)</text>
        <dbReference type="Rhea" id="RHEA:69851"/>
        <dbReference type="Rhea" id="RHEA-COMP:14658"/>
        <dbReference type="Rhea" id="RHEA-COMP:17789"/>
        <dbReference type="ChEBI" id="CHEBI:15378"/>
        <dbReference type="ChEBI" id="CHEBI:57540"/>
        <dbReference type="ChEBI" id="CHEBI:57945"/>
        <dbReference type="ChEBI" id="CHEBI:65315"/>
        <dbReference type="ChEBI" id="CHEBI:74443"/>
    </reaction>
    <physiologicalReaction direction="right-to-left" evidence="13">
        <dbReference type="Rhea" id="RHEA:69853"/>
    </physiologicalReaction>
</comment>
<dbReference type="Proteomes" id="UP000289152">
    <property type="component" value="Unassembled WGS sequence"/>
</dbReference>
<dbReference type="GO" id="GO:0102265">
    <property type="term" value="F:tRNA-dihydrouridine47 synthase activity"/>
    <property type="evidence" value="ECO:0007669"/>
    <property type="project" value="UniProtKB-EC"/>
</dbReference>
<comment type="cofactor">
    <cofactor evidence="1 17">
        <name>FMN</name>
        <dbReference type="ChEBI" id="CHEBI:58210"/>
    </cofactor>
</comment>
<dbReference type="PANTHER" id="PTHR45846">
    <property type="entry name" value="TRNA-DIHYDROURIDINE(47) SYNTHASE [NAD(P)(+)]-LIKE"/>
    <property type="match status" value="1"/>
</dbReference>
<keyword evidence="11 17" id="KW-0520">NAD</keyword>
<feature type="region of interest" description="Disordered" evidence="18">
    <location>
        <begin position="261"/>
        <end position="287"/>
    </location>
</feature>
<dbReference type="InterPro" id="IPR000571">
    <property type="entry name" value="Znf_CCCH"/>
</dbReference>
<evidence type="ECO:0000256" key="18">
    <source>
        <dbReference type="SAM" id="MobiDB-lite"/>
    </source>
</evidence>
<evidence type="ECO:0000256" key="15">
    <source>
        <dbReference type="ARBA" id="ARBA00049513"/>
    </source>
</evidence>
<evidence type="ECO:0000256" key="16">
    <source>
        <dbReference type="PROSITE-ProRule" id="PRU00723"/>
    </source>
</evidence>
<dbReference type="FunCoup" id="A0A4Q1BG27">
    <property type="interactions" value="447"/>
</dbReference>
<keyword evidence="16 17" id="KW-0479">Metal-binding</keyword>
<keyword evidence="7 17" id="KW-0819">tRNA processing</keyword>
<evidence type="ECO:0000256" key="10">
    <source>
        <dbReference type="ARBA" id="ARBA00023002"/>
    </source>
</evidence>
<evidence type="ECO:0000256" key="13">
    <source>
        <dbReference type="ARBA" id="ARBA00048342"/>
    </source>
</evidence>
<evidence type="ECO:0000256" key="6">
    <source>
        <dbReference type="ARBA" id="ARBA00022664"/>
    </source>
</evidence>
<evidence type="ECO:0000256" key="9">
    <source>
        <dbReference type="ARBA" id="ARBA00022857"/>
    </source>
</evidence>
<dbReference type="Pfam" id="PF25585">
    <property type="entry name" value="zf-CCCH_DUS3L"/>
    <property type="match status" value="1"/>
</dbReference>
<dbReference type="AlphaFoldDB" id="A0A4Q1BG27"/>
<comment type="catalytic activity">
    <reaction evidence="14">
        <text>a 5,6-dihydrouridine in mRNA + NADP(+) = a uridine in mRNA + NADPH + H(+)</text>
        <dbReference type="Rhea" id="RHEA:69855"/>
        <dbReference type="Rhea" id="RHEA-COMP:14658"/>
        <dbReference type="Rhea" id="RHEA-COMP:17789"/>
        <dbReference type="ChEBI" id="CHEBI:15378"/>
        <dbReference type="ChEBI" id="CHEBI:57783"/>
        <dbReference type="ChEBI" id="CHEBI:58349"/>
        <dbReference type="ChEBI" id="CHEBI:65315"/>
        <dbReference type="ChEBI" id="CHEBI:74443"/>
    </reaction>
    <physiologicalReaction direction="right-to-left" evidence="14">
        <dbReference type="Rhea" id="RHEA:69857"/>
    </physiologicalReaction>
</comment>
<dbReference type="InterPro" id="IPR035587">
    <property type="entry name" value="DUS-like_FMN-bd"/>
</dbReference>
<feature type="domain" description="C3H1-type" evidence="19">
    <location>
        <begin position="93"/>
        <end position="120"/>
    </location>
</feature>
<dbReference type="PROSITE" id="PS50103">
    <property type="entry name" value="ZF_C3H1"/>
    <property type="match status" value="1"/>
</dbReference>
<comment type="function">
    <text evidence="17">Catalyzes the synthesis of dihydrouridine, a modified base found in the D-loop of most tRNAs. Specifically modifies U47 in cytoplasmic tRNAs.</text>
</comment>
<evidence type="ECO:0000256" key="7">
    <source>
        <dbReference type="ARBA" id="ARBA00022694"/>
    </source>
</evidence>
<evidence type="ECO:0000256" key="5">
    <source>
        <dbReference type="ARBA" id="ARBA00022643"/>
    </source>
</evidence>
<keyword evidence="21" id="KW-1185">Reference proteome</keyword>
<evidence type="ECO:0000256" key="1">
    <source>
        <dbReference type="ARBA" id="ARBA00001917"/>
    </source>
</evidence>
<keyword evidence="4 17" id="KW-0285">Flavoprotein</keyword>
<evidence type="ECO:0000259" key="19">
    <source>
        <dbReference type="PROSITE" id="PS50103"/>
    </source>
</evidence>
<dbReference type="VEuPathDB" id="FungiDB:TREMEDRAFT_68591"/>
<feature type="zinc finger region" description="C3H1-type" evidence="16">
    <location>
        <begin position="93"/>
        <end position="120"/>
    </location>
</feature>
<dbReference type="InParanoid" id="A0A4Q1BG27"/>
<evidence type="ECO:0000256" key="11">
    <source>
        <dbReference type="ARBA" id="ARBA00023027"/>
    </source>
</evidence>
<protein>
    <recommendedName>
        <fullName evidence="3 17">tRNA-dihydrouridine(47) synthase [NAD(P)(+)]</fullName>
        <ecNumber evidence="2 17">1.3.1.89</ecNumber>
    </recommendedName>
    <alternativeName>
        <fullName evidence="17">tRNA-dihydrouridine synthase 3</fullName>
    </alternativeName>
</protein>
<dbReference type="EMBL" id="SDIL01000111">
    <property type="protein sequence ID" value="RXK36031.1"/>
    <property type="molecule type" value="Genomic_DNA"/>
</dbReference>
<evidence type="ECO:0000256" key="12">
    <source>
        <dbReference type="ARBA" id="ARBA00048266"/>
    </source>
</evidence>
<name>A0A4Q1BG27_TREME</name>
<dbReference type="PROSITE" id="PS01136">
    <property type="entry name" value="UPF0034"/>
    <property type="match status" value="1"/>
</dbReference>
<evidence type="ECO:0000313" key="21">
    <source>
        <dbReference type="Proteomes" id="UP000289152"/>
    </source>
</evidence>
<comment type="catalytic activity">
    <reaction evidence="15">
        <text>5,6-dihydrouridine(47) in tRNA + NADP(+) = uridine(47) in tRNA + NADPH + H(+)</text>
        <dbReference type="Rhea" id="RHEA:53360"/>
        <dbReference type="Rhea" id="RHEA-COMP:13539"/>
        <dbReference type="Rhea" id="RHEA-COMP:13540"/>
        <dbReference type="ChEBI" id="CHEBI:15378"/>
        <dbReference type="ChEBI" id="CHEBI:57783"/>
        <dbReference type="ChEBI" id="CHEBI:58349"/>
        <dbReference type="ChEBI" id="CHEBI:65315"/>
        <dbReference type="ChEBI" id="CHEBI:74443"/>
        <dbReference type="EC" id="1.3.1.89"/>
    </reaction>
    <physiologicalReaction direction="right-to-left" evidence="15">
        <dbReference type="Rhea" id="RHEA:53362"/>
    </physiologicalReaction>
</comment>
<dbReference type="SUPFAM" id="SSF51395">
    <property type="entry name" value="FMN-linked oxidoreductases"/>
    <property type="match status" value="1"/>
</dbReference>
<dbReference type="OrthoDB" id="259935at2759"/>
<dbReference type="Gene3D" id="3.20.20.70">
    <property type="entry name" value="Aldolase class I"/>
    <property type="match status" value="1"/>
</dbReference>
<dbReference type="InterPro" id="IPR013785">
    <property type="entry name" value="Aldolase_TIM"/>
</dbReference>
<reference evidence="20 21" key="1">
    <citation type="submission" date="2016-06" db="EMBL/GenBank/DDBJ databases">
        <title>Evolution of pathogenesis and genome organization in the Tremellales.</title>
        <authorList>
            <person name="Cuomo C."/>
            <person name="Litvintseva A."/>
            <person name="Heitman J."/>
            <person name="Chen Y."/>
            <person name="Sun S."/>
            <person name="Springer D."/>
            <person name="Dromer F."/>
            <person name="Young S."/>
            <person name="Zeng Q."/>
            <person name="Chapman S."/>
            <person name="Gujja S."/>
            <person name="Saif S."/>
            <person name="Birren B."/>
        </authorList>
    </citation>
    <scope>NUCLEOTIDE SEQUENCE [LARGE SCALE GENOMIC DNA]</scope>
    <source>
        <strain evidence="20 21">ATCC 28783</strain>
    </source>
</reference>
<sequence>MTDDPAMTPRPETSLSARPDRAGTALIKPEYLLHPTPLVDNSSTAALNSTSSHLDVDDEAEGRSSADPREGKKRKKDKSRTGQNKARSFPVIREAVRICRSWETTGSCNRPVCKFAHDWSMYLSTRPEDVHFEPDGRLQDQEPYVVFEDRKIGGEEGVGKTLDLNTTCPVYKDLGYCPFGWRCRFLGGHVRRITEGKQVKTSEEGEWQLVGGQKADEKVGWKFKETNWPDGGVLHRLRTNTYDYPFSSKYLHLIEPDKQFTLTRKRPNRSGEEGEANNQEGEEEAMNAMEQKPEIKGLVDGEAEALDVPLRPEEKRRLNWEGGLYLAPLTTVGNLPFRRLCISYGATITCSEMALAQPLIFGQQDEWALVRRHETERMFGVQLAGGYPNRLVPAAEVVRKELGQGVDFVDVNLGCPIDLVFNQGAGSALLDSPGRLGKILVGMNRALGDIPLTVKFRTGVANGKPTAHKLIPRFATEWGVGAMTLHGRSRQQRYSKLADWQYIKTCASILRESLSEANLPPVPIFGNGDCFSSQSYWQEVESSGVDGVMVARGALIKPWIFTEISERREWDITGVERLEGLRKFTEYGLSHWGSDTQGINTTRRFLLEALSFQHRYIPLGLLEILPGKLNERPPAFKGRTELETLLSSPFVGDWIKISEMFLGKVDDGFKFLPKHKSNSYGGEESQG</sequence>
<evidence type="ECO:0000256" key="2">
    <source>
        <dbReference type="ARBA" id="ARBA00012376"/>
    </source>
</evidence>
<keyword evidence="5 17" id="KW-0288">FMN</keyword>
<dbReference type="GO" id="GO:0050660">
    <property type="term" value="F:flavin adenine dinucleotide binding"/>
    <property type="evidence" value="ECO:0007669"/>
    <property type="project" value="UniProtKB-UniRule"/>
</dbReference>
<evidence type="ECO:0000256" key="3">
    <source>
        <dbReference type="ARBA" id="ARBA00022143"/>
    </source>
</evidence>
<keyword evidence="9 17" id="KW-0521">NADP</keyword>
<keyword evidence="10 17" id="KW-0560">Oxidoreductase</keyword>
<proteinExistence type="inferred from homology"/>
<dbReference type="STRING" id="5217.A0A4Q1BG27"/>
<dbReference type="PANTHER" id="PTHR45846:SF1">
    <property type="entry name" value="TRNA-DIHYDROURIDINE(47) SYNTHASE [NAD(P)(+)]-LIKE"/>
    <property type="match status" value="1"/>
</dbReference>
<feature type="compositionally biased region" description="Basic and acidic residues" evidence="18">
    <location>
        <begin position="61"/>
        <end position="70"/>
    </location>
</feature>
<evidence type="ECO:0000256" key="14">
    <source>
        <dbReference type="ARBA" id="ARBA00049447"/>
    </source>
</evidence>
<dbReference type="SMART" id="SM00356">
    <property type="entry name" value="ZnF_C3H1"/>
    <property type="match status" value="2"/>
</dbReference>
<dbReference type="InterPro" id="IPR018517">
    <property type="entry name" value="tRNA_hU_synthase_CS"/>
</dbReference>
<dbReference type="GO" id="GO:0006397">
    <property type="term" value="P:mRNA processing"/>
    <property type="evidence" value="ECO:0007669"/>
    <property type="project" value="UniProtKB-KW"/>
</dbReference>
<evidence type="ECO:0000256" key="4">
    <source>
        <dbReference type="ARBA" id="ARBA00022630"/>
    </source>
</evidence>
<dbReference type="CDD" id="cd02801">
    <property type="entry name" value="DUS_like_FMN"/>
    <property type="match status" value="1"/>
</dbReference>